<dbReference type="GO" id="GO:0005634">
    <property type="term" value="C:nucleus"/>
    <property type="evidence" value="ECO:0007669"/>
    <property type="project" value="UniProtKB-SubCell"/>
</dbReference>
<feature type="compositionally biased region" description="Polar residues" evidence="7">
    <location>
        <begin position="205"/>
        <end position="223"/>
    </location>
</feature>
<evidence type="ECO:0000256" key="6">
    <source>
        <dbReference type="PROSITE-ProRule" id="PRU00094"/>
    </source>
</evidence>
<dbReference type="GO" id="GO:0008270">
    <property type="term" value="F:zinc ion binding"/>
    <property type="evidence" value="ECO:0007669"/>
    <property type="project" value="UniProtKB-KW"/>
</dbReference>
<feature type="region of interest" description="Disordered" evidence="7">
    <location>
        <begin position="205"/>
        <end position="311"/>
    </location>
</feature>
<feature type="compositionally biased region" description="Low complexity" evidence="7">
    <location>
        <begin position="277"/>
        <end position="289"/>
    </location>
</feature>
<dbReference type="PROSITE" id="PS00344">
    <property type="entry name" value="GATA_ZN_FINGER_1"/>
    <property type="match status" value="2"/>
</dbReference>
<dbReference type="GO" id="GO:0000978">
    <property type="term" value="F:RNA polymerase II cis-regulatory region sequence-specific DNA binding"/>
    <property type="evidence" value="ECO:0007669"/>
    <property type="project" value="TreeGrafter"/>
</dbReference>
<feature type="compositionally biased region" description="Basic residues" evidence="7">
    <location>
        <begin position="251"/>
        <end position="262"/>
    </location>
</feature>
<dbReference type="GO" id="GO:0045944">
    <property type="term" value="P:positive regulation of transcription by RNA polymerase II"/>
    <property type="evidence" value="ECO:0007669"/>
    <property type="project" value="TreeGrafter"/>
</dbReference>
<evidence type="ECO:0000256" key="3">
    <source>
        <dbReference type="ARBA" id="ARBA00022771"/>
    </source>
</evidence>
<feature type="compositionally biased region" description="Acidic residues" evidence="7">
    <location>
        <begin position="691"/>
        <end position="703"/>
    </location>
</feature>
<keyword evidence="10" id="KW-1185">Reference proteome</keyword>
<evidence type="ECO:0000256" key="4">
    <source>
        <dbReference type="ARBA" id="ARBA00022833"/>
    </source>
</evidence>
<keyword evidence="5" id="KW-0539">Nucleus</keyword>
<evidence type="ECO:0000256" key="1">
    <source>
        <dbReference type="ARBA" id="ARBA00004123"/>
    </source>
</evidence>
<feature type="domain" description="GATA-type" evidence="8">
    <location>
        <begin position="535"/>
        <end position="582"/>
    </location>
</feature>
<keyword evidence="2" id="KW-0479">Metal-binding</keyword>
<keyword evidence="3 6" id="KW-0863">Zinc-finger</keyword>
<dbReference type="PANTHER" id="PTHR10071:SF281">
    <property type="entry name" value="BOX A-BINDING FACTOR-RELATED"/>
    <property type="match status" value="1"/>
</dbReference>
<dbReference type="PROSITE" id="PS50114">
    <property type="entry name" value="GATA_ZN_FINGER_2"/>
    <property type="match status" value="2"/>
</dbReference>
<feature type="domain" description="GATA-type" evidence="8">
    <location>
        <begin position="478"/>
        <end position="531"/>
    </location>
</feature>
<organism evidence="9 10">
    <name type="scientific">Paralvinella palmiformis</name>
    <dbReference type="NCBI Taxonomy" id="53620"/>
    <lineage>
        <taxon>Eukaryota</taxon>
        <taxon>Metazoa</taxon>
        <taxon>Spiralia</taxon>
        <taxon>Lophotrochozoa</taxon>
        <taxon>Annelida</taxon>
        <taxon>Polychaeta</taxon>
        <taxon>Sedentaria</taxon>
        <taxon>Canalipalpata</taxon>
        <taxon>Terebellida</taxon>
        <taxon>Terebelliformia</taxon>
        <taxon>Alvinellidae</taxon>
        <taxon>Paralvinella</taxon>
    </lineage>
</organism>
<comment type="subcellular location">
    <subcellularLocation>
        <location evidence="1">Nucleus</location>
    </subcellularLocation>
</comment>
<gene>
    <name evidence="9" type="ORF">LSH36_315g05019</name>
</gene>
<feature type="region of interest" description="Disordered" evidence="7">
    <location>
        <begin position="73"/>
        <end position="105"/>
    </location>
</feature>
<dbReference type="SUPFAM" id="SSF57716">
    <property type="entry name" value="Glucocorticoid receptor-like (DNA-binding domain)"/>
    <property type="match status" value="2"/>
</dbReference>
<feature type="compositionally biased region" description="Polar residues" evidence="7">
    <location>
        <begin position="676"/>
        <end position="688"/>
    </location>
</feature>
<evidence type="ECO:0000259" key="8">
    <source>
        <dbReference type="PROSITE" id="PS50114"/>
    </source>
</evidence>
<protein>
    <recommendedName>
        <fullName evidence="8">GATA-type domain-containing protein</fullName>
    </recommendedName>
</protein>
<dbReference type="InterPro" id="IPR013088">
    <property type="entry name" value="Znf_NHR/GATA"/>
</dbReference>
<reference evidence="9" key="1">
    <citation type="journal article" date="2023" name="Mol. Biol. Evol.">
        <title>Third-Generation Sequencing Reveals the Adaptive Role of the Epigenome in Three Deep-Sea Polychaetes.</title>
        <authorList>
            <person name="Perez M."/>
            <person name="Aroh O."/>
            <person name="Sun Y."/>
            <person name="Lan Y."/>
            <person name="Juniper S.K."/>
            <person name="Young C.R."/>
            <person name="Angers B."/>
            <person name="Qian P.Y."/>
        </authorList>
    </citation>
    <scope>NUCLEOTIDE SEQUENCE</scope>
    <source>
        <strain evidence="9">P08H-3</strain>
    </source>
</reference>
<dbReference type="EMBL" id="JAODUP010000315">
    <property type="protein sequence ID" value="KAK2152906.1"/>
    <property type="molecule type" value="Genomic_DNA"/>
</dbReference>
<dbReference type="InterPro" id="IPR000679">
    <property type="entry name" value="Znf_GATA"/>
</dbReference>
<feature type="compositionally biased region" description="Polar residues" evidence="7">
    <location>
        <begin position="599"/>
        <end position="629"/>
    </location>
</feature>
<feature type="compositionally biased region" description="Basic and acidic residues" evidence="7">
    <location>
        <begin position="264"/>
        <end position="273"/>
    </location>
</feature>
<dbReference type="AlphaFoldDB" id="A0AAD9N2S7"/>
<dbReference type="Pfam" id="PF00320">
    <property type="entry name" value="GATA"/>
    <property type="match status" value="2"/>
</dbReference>
<accession>A0AAD9N2S7</accession>
<keyword evidence="4" id="KW-0862">Zinc</keyword>
<proteinExistence type="predicted"/>
<dbReference type="PRINTS" id="PR00619">
    <property type="entry name" value="GATAZNFINGER"/>
</dbReference>
<feature type="compositionally biased region" description="Polar residues" evidence="7">
    <location>
        <begin position="651"/>
        <end position="660"/>
    </location>
</feature>
<sequence length="734" mass="80515">MKAFQDTDRVKNGIREAITLLCKSGLNFQSEMSIDGLLGITLDQNEVFLVSIQEVIKNSANYCIAPNTTTQPGNHGPSMLDSWEMCQPSSDNRSIHSSMSKRSKRKRLLASTYRPLVDLSPSRSSSVDTDDSTDLYYNDGETRRKRHQPSYQSLLDRDDDDLNDEPLSLVVRKSTCDSKIEASECQLMPNDTTAYPTDLRMQQVNEEGRTSNNSHSQQNSIRQTPPADNLHDTQTQHSDQCDTRPVVKSKTSSRKSKIKPKRIIPVERDRTDDIDNQSSSSPSGSQSPPLATSQRSTPDEAEDGYVTQPCRPLVKIENSDSAEGYSLNSDQAFEPNSNFTNVYESGVPVTSQALSACKKDGLDIKDKLFDGFIPGTHENPWGTIFDPDSHAKWLQSIAAYVQGPVNSAALVPPLAHQCLPFVAGALPSTKVSVPQVAMSQASNLSRLKEIAPISSKPSSSFVNTPIKVPVAVPKLVHSRSMHMCSNCGTQKTTTWRRGDDGTPLCNACGLYLKLHKPLSAGSGQNSLRKVRHQLCSNCNTSVTTMWRRDSDGKPVCNACGLYFKLHQVNRPLTMVKSEIHSRRRKHKYGHFGGKLEPTSPGSMNPGNTSLPYSASSNQSSPPGMLSQTLPLGFPESPSLASGKECCETDQRVGSTSSSPEPGQEMEKSSLTDRENLATNCQDQPTRCEQSCELEAEDSGEEVPCDNSPITEMPAIHDRESSDMMHPCPPLLSSE</sequence>
<dbReference type="CDD" id="cd00202">
    <property type="entry name" value="ZnF_GATA"/>
    <property type="match status" value="2"/>
</dbReference>
<dbReference type="GO" id="GO:0000981">
    <property type="term" value="F:DNA-binding transcription factor activity, RNA polymerase II-specific"/>
    <property type="evidence" value="ECO:0007669"/>
    <property type="project" value="TreeGrafter"/>
</dbReference>
<evidence type="ECO:0000313" key="9">
    <source>
        <dbReference type="EMBL" id="KAK2152906.1"/>
    </source>
</evidence>
<evidence type="ECO:0000256" key="7">
    <source>
        <dbReference type="SAM" id="MobiDB-lite"/>
    </source>
</evidence>
<dbReference type="InterPro" id="IPR039355">
    <property type="entry name" value="Transcription_factor_GATA"/>
</dbReference>
<dbReference type="SMART" id="SM00401">
    <property type="entry name" value="ZnF_GATA"/>
    <property type="match status" value="2"/>
</dbReference>
<name>A0AAD9N2S7_9ANNE</name>
<dbReference type="Gene3D" id="3.30.50.10">
    <property type="entry name" value="Erythroid Transcription Factor GATA-1, subunit A"/>
    <property type="match status" value="2"/>
</dbReference>
<dbReference type="Proteomes" id="UP001208570">
    <property type="component" value="Unassembled WGS sequence"/>
</dbReference>
<evidence type="ECO:0000313" key="10">
    <source>
        <dbReference type="Proteomes" id="UP001208570"/>
    </source>
</evidence>
<evidence type="ECO:0000256" key="5">
    <source>
        <dbReference type="ARBA" id="ARBA00023242"/>
    </source>
</evidence>
<feature type="compositionally biased region" description="Basic and acidic residues" evidence="7">
    <location>
        <begin position="664"/>
        <end position="675"/>
    </location>
</feature>
<feature type="region of interest" description="Disordered" evidence="7">
    <location>
        <begin position="577"/>
        <end position="734"/>
    </location>
</feature>
<dbReference type="GO" id="GO:0000122">
    <property type="term" value="P:negative regulation of transcription by RNA polymerase II"/>
    <property type="evidence" value="ECO:0007669"/>
    <property type="project" value="TreeGrafter"/>
</dbReference>
<feature type="region of interest" description="Disordered" evidence="7">
    <location>
        <begin position="119"/>
        <end position="164"/>
    </location>
</feature>
<comment type="caution">
    <text evidence="9">The sequence shown here is derived from an EMBL/GenBank/DDBJ whole genome shotgun (WGS) entry which is preliminary data.</text>
</comment>
<evidence type="ECO:0000256" key="2">
    <source>
        <dbReference type="ARBA" id="ARBA00022723"/>
    </source>
</evidence>
<dbReference type="PANTHER" id="PTHR10071">
    <property type="entry name" value="TRANSCRIPTION FACTOR GATA FAMILY MEMBER"/>
    <property type="match status" value="1"/>
</dbReference>